<evidence type="ECO:0000259" key="5">
    <source>
        <dbReference type="Pfam" id="PF00465"/>
    </source>
</evidence>
<proteinExistence type="inferred from homology"/>
<evidence type="ECO:0000256" key="3">
    <source>
        <dbReference type="ARBA" id="ARBA00023002"/>
    </source>
</evidence>
<keyword evidence="4" id="KW-0520">NAD</keyword>
<dbReference type="STRING" id="574349.SAMN05443545_101633"/>
<dbReference type="Gene3D" id="3.40.50.1970">
    <property type="match status" value="1"/>
</dbReference>
<dbReference type="InterPro" id="IPR018211">
    <property type="entry name" value="ADH_Fe_CS"/>
</dbReference>
<gene>
    <name evidence="7" type="ORF">SAMN05443545_101633</name>
</gene>
<dbReference type="GO" id="GO:0046872">
    <property type="term" value="F:metal ion binding"/>
    <property type="evidence" value="ECO:0007669"/>
    <property type="project" value="InterPro"/>
</dbReference>
<evidence type="ECO:0000313" key="8">
    <source>
        <dbReference type="Proteomes" id="UP000198500"/>
    </source>
</evidence>
<sequence>MSHNDLSRFTMAWNYPAPMLTGVGRIRALPTSCESLGMRAPLLVTDPGLAAMPMVQSCVSACREAGLKVDIFSDIKGNPTGRNVADGVQAYREGDHDGVIAFGGGSGLDAAKAVALMARQRDDLSLWSMEDVGDNWKQADGEAIPPIVAVPTTAGTGSEVGRASVITDEEAHVKRIIFHPGMVPASVILDPELTQGMPAWLTAATGMDALSHCLEAWCSPLYHPMAEGIAVEGIRRVRDFLPRAYSHGDDLEARMHMLVASSMGATAFQRGLGGMHALAHPLGALYDAHHGTLNAILMPYVLRANERVIGEPMVRLGRYLDLRQPGIGAVIDWVLDLRERLAIPHTLADIGIDTQRAERVGRMAVADPSSGTNPIAFDAEQYAGIFTRAVEGQL</sequence>
<dbReference type="Gene3D" id="1.20.1090.10">
    <property type="entry name" value="Dehydroquinate synthase-like - alpha domain"/>
    <property type="match status" value="1"/>
</dbReference>
<dbReference type="CDD" id="cd14861">
    <property type="entry name" value="Fe-ADH-like"/>
    <property type="match status" value="1"/>
</dbReference>
<dbReference type="Pfam" id="PF25137">
    <property type="entry name" value="ADH_Fe_C"/>
    <property type="match status" value="1"/>
</dbReference>
<dbReference type="FunFam" id="1.20.1090.10:FF:000001">
    <property type="entry name" value="Aldehyde-alcohol dehydrogenase"/>
    <property type="match status" value="1"/>
</dbReference>
<dbReference type="Pfam" id="PF00465">
    <property type="entry name" value="Fe-ADH"/>
    <property type="match status" value="1"/>
</dbReference>
<feature type="domain" description="Alcohol dehydrogenase iron-type/glycerol dehydrogenase GldA" evidence="5">
    <location>
        <begin position="17"/>
        <end position="191"/>
    </location>
</feature>
<comment type="cofactor">
    <cofactor evidence="1">
        <name>Fe cation</name>
        <dbReference type="ChEBI" id="CHEBI:24875"/>
    </cofactor>
</comment>
<dbReference type="PROSITE" id="PS00913">
    <property type="entry name" value="ADH_IRON_1"/>
    <property type="match status" value="1"/>
</dbReference>
<evidence type="ECO:0000256" key="2">
    <source>
        <dbReference type="ARBA" id="ARBA00007358"/>
    </source>
</evidence>
<accession>A0A1H2SRM0</accession>
<dbReference type="GO" id="GO:0004022">
    <property type="term" value="F:alcohol dehydrogenase (NAD+) activity"/>
    <property type="evidence" value="ECO:0007669"/>
    <property type="project" value="TreeGrafter"/>
</dbReference>
<keyword evidence="3" id="KW-0560">Oxidoreductase</keyword>
<protein>
    <submittedName>
        <fullName evidence="7">Uncharacterized protein</fullName>
    </submittedName>
</protein>
<dbReference type="EMBL" id="FNNI01000001">
    <property type="protein sequence ID" value="SDW34262.1"/>
    <property type="molecule type" value="Genomic_DNA"/>
</dbReference>
<dbReference type="FunFam" id="3.40.50.1970:FF:000003">
    <property type="entry name" value="Alcohol dehydrogenase, iron-containing"/>
    <property type="match status" value="1"/>
</dbReference>
<dbReference type="InterPro" id="IPR001670">
    <property type="entry name" value="ADH_Fe/GldA"/>
</dbReference>
<dbReference type="PANTHER" id="PTHR11496">
    <property type="entry name" value="ALCOHOL DEHYDROGENASE"/>
    <property type="match status" value="1"/>
</dbReference>
<dbReference type="OrthoDB" id="9815791at2"/>
<dbReference type="Proteomes" id="UP000198500">
    <property type="component" value="Unassembled WGS sequence"/>
</dbReference>
<dbReference type="InterPro" id="IPR039697">
    <property type="entry name" value="Alcohol_dehydrogenase_Fe"/>
</dbReference>
<organism evidence="7 8">
    <name type="scientific">Aidingimonas halophila</name>
    <dbReference type="NCBI Taxonomy" id="574349"/>
    <lineage>
        <taxon>Bacteria</taxon>
        <taxon>Pseudomonadati</taxon>
        <taxon>Pseudomonadota</taxon>
        <taxon>Gammaproteobacteria</taxon>
        <taxon>Oceanospirillales</taxon>
        <taxon>Halomonadaceae</taxon>
        <taxon>Aidingimonas</taxon>
    </lineage>
</organism>
<dbReference type="RefSeq" id="WP_092568013.1">
    <property type="nucleotide sequence ID" value="NZ_BMXH01000001.1"/>
</dbReference>
<dbReference type="PANTHER" id="PTHR11496:SF102">
    <property type="entry name" value="ALCOHOL DEHYDROGENASE 4"/>
    <property type="match status" value="1"/>
</dbReference>
<evidence type="ECO:0000256" key="1">
    <source>
        <dbReference type="ARBA" id="ARBA00001962"/>
    </source>
</evidence>
<evidence type="ECO:0000259" key="6">
    <source>
        <dbReference type="Pfam" id="PF25137"/>
    </source>
</evidence>
<evidence type="ECO:0000313" key="7">
    <source>
        <dbReference type="EMBL" id="SDW34262.1"/>
    </source>
</evidence>
<dbReference type="AlphaFoldDB" id="A0A1H2SRM0"/>
<dbReference type="InterPro" id="IPR056798">
    <property type="entry name" value="ADH_Fe_C"/>
</dbReference>
<comment type="similarity">
    <text evidence="2">Belongs to the iron-containing alcohol dehydrogenase family.</text>
</comment>
<name>A0A1H2SRM0_9GAMM</name>
<dbReference type="SUPFAM" id="SSF56796">
    <property type="entry name" value="Dehydroquinate synthase-like"/>
    <property type="match status" value="1"/>
</dbReference>
<evidence type="ECO:0000256" key="4">
    <source>
        <dbReference type="ARBA" id="ARBA00023027"/>
    </source>
</evidence>
<reference evidence="7 8" key="1">
    <citation type="submission" date="2016-10" db="EMBL/GenBank/DDBJ databases">
        <authorList>
            <person name="de Groot N.N."/>
        </authorList>
    </citation>
    <scope>NUCLEOTIDE SEQUENCE [LARGE SCALE GENOMIC DNA]</scope>
    <source>
        <strain evidence="7 8">DSM 19219</strain>
    </source>
</reference>
<keyword evidence="8" id="KW-1185">Reference proteome</keyword>
<feature type="domain" description="Fe-containing alcohol dehydrogenase-like C-terminal" evidence="6">
    <location>
        <begin position="202"/>
        <end position="389"/>
    </location>
</feature>